<evidence type="ECO:0000256" key="3">
    <source>
        <dbReference type="ARBA" id="ARBA00023157"/>
    </source>
</evidence>
<evidence type="ECO:0000313" key="10">
    <source>
        <dbReference type="EMBL" id="KAK8744486.1"/>
    </source>
</evidence>
<dbReference type="PANTHER" id="PTHR23345">
    <property type="entry name" value="VITELLOGENIN-RELATED"/>
    <property type="match status" value="1"/>
</dbReference>
<feature type="compositionally biased region" description="Basic and acidic residues" evidence="6">
    <location>
        <begin position="181"/>
        <end position="202"/>
    </location>
</feature>
<evidence type="ECO:0000256" key="6">
    <source>
        <dbReference type="SAM" id="MobiDB-lite"/>
    </source>
</evidence>
<dbReference type="Pfam" id="PF01347">
    <property type="entry name" value="Vitellogenin_N"/>
    <property type="match status" value="1"/>
</dbReference>
<feature type="domain" description="VWFD" evidence="9">
    <location>
        <begin position="1438"/>
        <end position="1604"/>
    </location>
</feature>
<dbReference type="SMART" id="SM00216">
    <property type="entry name" value="VWD"/>
    <property type="match status" value="1"/>
</dbReference>
<keyword evidence="11" id="KW-1185">Reference proteome</keyword>
<dbReference type="PROSITE" id="PS51211">
    <property type="entry name" value="VITELLOGENIN"/>
    <property type="match status" value="1"/>
</dbReference>
<accession>A0AAW0XZD9</accession>
<keyword evidence="2" id="KW-0758">Storage protein</keyword>
<feature type="domain" description="Vitellogenin" evidence="8">
    <location>
        <begin position="16"/>
        <end position="784"/>
    </location>
</feature>
<dbReference type="InterPro" id="IPR001747">
    <property type="entry name" value="Vitellogenin_N"/>
</dbReference>
<evidence type="ECO:0000256" key="7">
    <source>
        <dbReference type="SAM" id="SignalP"/>
    </source>
</evidence>
<evidence type="ECO:0000259" key="9">
    <source>
        <dbReference type="PROSITE" id="PS51233"/>
    </source>
</evidence>
<dbReference type="SUPFAM" id="SSF48431">
    <property type="entry name" value="Lipovitellin-phosvitin complex, superhelical domain"/>
    <property type="match status" value="1"/>
</dbReference>
<dbReference type="InterPro" id="IPR015819">
    <property type="entry name" value="Lipid_transp_b-sht_shell"/>
</dbReference>
<feature type="chain" id="PRO_5043687852" description="Vitellogenin" evidence="7">
    <location>
        <begin position="16"/>
        <end position="1723"/>
    </location>
</feature>
<dbReference type="SMART" id="SM00638">
    <property type="entry name" value="LPD_N"/>
    <property type="match status" value="1"/>
</dbReference>
<proteinExistence type="predicted"/>
<evidence type="ECO:0000313" key="11">
    <source>
        <dbReference type="Proteomes" id="UP001445076"/>
    </source>
</evidence>
<feature type="region of interest" description="Disordered" evidence="6">
    <location>
        <begin position="181"/>
        <end position="249"/>
    </location>
</feature>
<dbReference type="PROSITE" id="PS51233">
    <property type="entry name" value="VWFD"/>
    <property type="match status" value="1"/>
</dbReference>
<keyword evidence="1 7" id="KW-0732">Signal</keyword>
<dbReference type="Gene3D" id="1.25.10.20">
    <property type="entry name" value="Vitellinogen, superhelical"/>
    <property type="match status" value="1"/>
</dbReference>
<feature type="signal peptide" evidence="7">
    <location>
        <begin position="1"/>
        <end position="15"/>
    </location>
</feature>
<evidence type="ECO:0000256" key="4">
    <source>
        <dbReference type="ARBA" id="ARBA00023180"/>
    </source>
</evidence>
<reference evidence="10 11" key="1">
    <citation type="journal article" date="2024" name="BMC Genomics">
        <title>Genome assembly of redclaw crayfish (Cherax quadricarinatus) provides insights into its immune adaptation and hypoxia tolerance.</title>
        <authorList>
            <person name="Liu Z."/>
            <person name="Zheng J."/>
            <person name="Li H."/>
            <person name="Fang K."/>
            <person name="Wang S."/>
            <person name="He J."/>
            <person name="Zhou D."/>
            <person name="Weng S."/>
            <person name="Chi M."/>
            <person name="Gu Z."/>
            <person name="He J."/>
            <person name="Li F."/>
            <person name="Wang M."/>
        </authorList>
    </citation>
    <scope>NUCLEOTIDE SEQUENCE [LARGE SCALE GENOMIC DNA]</scope>
    <source>
        <strain evidence="10">ZL_2023a</strain>
    </source>
</reference>
<protein>
    <recommendedName>
        <fullName evidence="12">Vitellogenin</fullName>
    </recommendedName>
</protein>
<feature type="compositionally biased region" description="Low complexity" evidence="6">
    <location>
        <begin position="208"/>
        <end position="248"/>
    </location>
</feature>
<dbReference type="InterPro" id="IPR050733">
    <property type="entry name" value="Vitellogenin/Apolipophorin"/>
</dbReference>
<evidence type="ECO:0000259" key="8">
    <source>
        <dbReference type="PROSITE" id="PS51211"/>
    </source>
</evidence>
<dbReference type="Gene3D" id="2.30.230.10">
    <property type="entry name" value="Lipovitellin, beta-sheet shell regions, chain A"/>
    <property type="match status" value="1"/>
</dbReference>
<dbReference type="Pfam" id="PF00094">
    <property type="entry name" value="VWD"/>
    <property type="match status" value="1"/>
</dbReference>
<dbReference type="Proteomes" id="UP001445076">
    <property type="component" value="Unassembled WGS sequence"/>
</dbReference>
<organism evidence="10 11">
    <name type="scientific">Cherax quadricarinatus</name>
    <name type="common">Australian red claw crayfish</name>
    <dbReference type="NCBI Taxonomy" id="27406"/>
    <lineage>
        <taxon>Eukaryota</taxon>
        <taxon>Metazoa</taxon>
        <taxon>Ecdysozoa</taxon>
        <taxon>Arthropoda</taxon>
        <taxon>Crustacea</taxon>
        <taxon>Multicrustacea</taxon>
        <taxon>Malacostraca</taxon>
        <taxon>Eumalacostraca</taxon>
        <taxon>Eucarida</taxon>
        <taxon>Decapoda</taxon>
        <taxon>Pleocyemata</taxon>
        <taxon>Astacidea</taxon>
        <taxon>Parastacoidea</taxon>
        <taxon>Parastacidae</taxon>
        <taxon>Cherax</taxon>
    </lineage>
</organism>
<comment type="caution">
    <text evidence="5">Lacks conserved residue(s) required for the propagation of feature annotation.</text>
</comment>
<dbReference type="GO" id="GO:0005319">
    <property type="term" value="F:lipid transporter activity"/>
    <property type="evidence" value="ECO:0007669"/>
    <property type="project" value="InterPro"/>
</dbReference>
<dbReference type="EMBL" id="JARKIK010000022">
    <property type="protein sequence ID" value="KAK8744486.1"/>
    <property type="molecule type" value="Genomic_DNA"/>
</dbReference>
<sequence length="1723" mass="194836">MKGVILLMLLGACWGLRPNLEYKYRYSGRVASGIPSLLHQFAGAGLQADVTVQVTGDHKIFFKLDNIGVGEYHDVLECDHTRAPLPIHYHPLVEGKELLEKPFEYHVGDHPDKECLKLPEEPVWITNIKKSIVRIFGIPPILGTIRRNVDIFAKSTFSVKEDSIHGDCFSWYSLFRVPEEEAARENRERDTEVEQDVQRDEQDLGSYTSSKVPSKTTSKTTKTTGTKTSGTKTTGTKTSTKTPSPEKLTTPDRIDNTLWYLSRTVDFDSCEDLVKWEIHGNTNTDHSIRRTSIASYLLRGNHRDIRIEYALIEGSISAFTSSVSEEHITTFTNQTLELRAVRRISQVFTIDYPSVNHNSFHYEADHLTDSQEPGHELHPSLEQLVTGVPIDGHGITEIKNLIISHLDVLAKRTTTFPYSKEPLVKELKLLLEAAGFLSRPEIESVFSQIGHGEHQARKQRIFYEVLISAGTEPAISYILEKISDPYFRRMHDAVAQYFFDTIHLSVKNPLLVPKIFDVVKELSWEEEDKQLVTTALLNFATLVHELCLSSHKREVFSDNTCDMQHTCDPDIVFDSYLPVLTQGIQNEEFPVWIRLVYLQAVVNLGTPQIIDVLKPIALGTNKENINLRINAIVGLSGVYLPKTAHNVAFDILMPVFENTGENTEVRMTAFMALSFLEPSIGWWTRVAVSTWHEPSSQVANYVSATITARAHGTSPSSKNAARVVHLIKPPVTLSLSHSASIFFQDILNNCEEDSVLSIAWLTSAKGLFPSKIFYRQTIKLFFGFGAESKMQIGQDEINALIRRLYGLLQIESHKDARGSEGEIVQEMFGEILEQLGFAHTATKSEVLIYLKLIYNIIAVPVHEDYSQVFRAASSSLQDSVPSIEREFDFSLVVPTDLGLPFIIEFTSDKSQWIDGTSTATQLHPAKTKSTFTFIFEVSQDRTLLTKTLLPWSKKFAVGAGLHNVYSVILPLKGYFVFDILKHEIKLTFEAQDSSKVLLENSHNFPYTVVTGPFPTALHPQQSDYKKIRITKEETFQRRTQGLPETYGIFIETSWSADFEYPEDLRTYRIGIRPFTPSYKSWDYRQEWDPRASTTKSITITLTYVTSESSGESEELVQVGQETQGAADFDDFSQVSNGGEQEFQEGSQDFQKIGDLELEMFGQQQQQTNYRQRIEKLQEEVMPISGGYVKSISIGLDLQGSTSRSFETVLTWAVGSSAGQHSTKIHFTIISNPPEGTFEDPHAVCFDVLVLKPMFTPLTTVEDLLASNLQTIIEAQIHDGVSCRGSPVLEGQGYLDASEAVINHLKEELAKECDPDTSHLRLIDIITSSLYDRAHFKAQWTEDYPLVLRNLSNHLNDFFEGILFPLVSYDHTATNPEHTREIDATKTLDTNRWTIRDVRPHLVAVTHDLKLPAVIEEFLGPAQIYKTFTYKYIQGRTSYKCSIETTKVRTYDGVSFPYQADSCWVTAVLSHSGAEETQSYDYVISVRFTEEWEVRVLWPWAGYNYDITKSLLLVNGEEFKKEDKFVNFIQQETGSLIIFKRLGFLIIISEKLTIGKPNELIGNINGLCGRMDGEKRHDLVGPTGCIFTNPSLFALSWTTYGEGCSLFSLRSKKRGVTQYQEACPREDYIPTAVSHSNVVYDCTEWEYKERTVGNLVCNAIEPTPSCKPNCRKTRDISKHINYDCKKLVSTHTGDYCQQSQGRNLTRECHPHTLLTTYPASCVPQ</sequence>
<evidence type="ECO:0000256" key="5">
    <source>
        <dbReference type="PROSITE-ProRule" id="PRU00557"/>
    </source>
</evidence>
<evidence type="ECO:0008006" key="12">
    <source>
        <dbReference type="Google" id="ProtNLM"/>
    </source>
</evidence>
<comment type="caution">
    <text evidence="10">The sequence shown here is derived from an EMBL/GenBank/DDBJ whole genome shotgun (WGS) entry which is preliminary data.</text>
</comment>
<name>A0AAW0XZD9_CHEQU</name>
<dbReference type="InterPro" id="IPR001846">
    <property type="entry name" value="VWF_type-D"/>
</dbReference>
<evidence type="ECO:0000256" key="1">
    <source>
        <dbReference type="ARBA" id="ARBA00022729"/>
    </source>
</evidence>
<dbReference type="InterPro" id="IPR011030">
    <property type="entry name" value="Lipovitellin_superhlx_dom"/>
</dbReference>
<evidence type="ECO:0000256" key="2">
    <source>
        <dbReference type="ARBA" id="ARBA00022761"/>
    </source>
</evidence>
<dbReference type="InterPro" id="IPR015816">
    <property type="entry name" value="Vitellinogen_b-sht_N"/>
</dbReference>
<dbReference type="SUPFAM" id="SSF56968">
    <property type="entry name" value="Lipovitellin-phosvitin complex, beta-sheet shell regions"/>
    <property type="match status" value="1"/>
</dbReference>
<dbReference type="PANTHER" id="PTHR23345:SF15">
    <property type="entry name" value="VITELLOGENIN 1-RELATED"/>
    <property type="match status" value="1"/>
</dbReference>
<keyword evidence="4" id="KW-0325">Glycoprotein</keyword>
<gene>
    <name evidence="10" type="ORF">OTU49_000830</name>
</gene>
<keyword evidence="3" id="KW-1015">Disulfide bond</keyword>